<protein>
    <submittedName>
        <fullName evidence="2">Uncharacterized protein</fullName>
    </submittedName>
</protein>
<evidence type="ECO:0000313" key="3">
    <source>
        <dbReference type="Proteomes" id="UP001054945"/>
    </source>
</evidence>
<proteinExistence type="predicted"/>
<feature type="region of interest" description="Disordered" evidence="1">
    <location>
        <begin position="234"/>
        <end position="262"/>
    </location>
</feature>
<reference evidence="2 3" key="1">
    <citation type="submission" date="2021-06" db="EMBL/GenBank/DDBJ databases">
        <title>Caerostris extrusa draft genome.</title>
        <authorList>
            <person name="Kono N."/>
            <person name="Arakawa K."/>
        </authorList>
    </citation>
    <scope>NUCLEOTIDE SEQUENCE [LARGE SCALE GENOMIC DNA]</scope>
</reference>
<evidence type="ECO:0000256" key="1">
    <source>
        <dbReference type="SAM" id="MobiDB-lite"/>
    </source>
</evidence>
<keyword evidence="3" id="KW-1185">Reference proteome</keyword>
<organism evidence="2 3">
    <name type="scientific">Caerostris extrusa</name>
    <name type="common">Bark spider</name>
    <name type="synonym">Caerostris bankana</name>
    <dbReference type="NCBI Taxonomy" id="172846"/>
    <lineage>
        <taxon>Eukaryota</taxon>
        <taxon>Metazoa</taxon>
        <taxon>Ecdysozoa</taxon>
        <taxon>Arthropoda</taxon>
        <taxon>Chelicerata</taxon>
        <taxon>Arachnida</taxon>
        <taxon>Araneae</taxon>
        <taxon>Araneomorphae</taxon>
        <taxon>Entelegynae</taxon>
        <taxon>Araneoidea</taxon>
        <taxon>Araneidae</taxon>
        <taxon>Caerostris</taxon>
    </lineage>
</organism>
<accession>A0AAV4PDQ7</accession>
<dbReference type="AlphaFoldDB" id="A0AAV4PDQ7"/>
<dbReference type="Proteomes" id="UP001054945">
    <property type="component" value="Unassembled WGS sequence"/>
</dbReference>
<comment type="caution">
    <text evidence="2">The sequence shown here is derived from an EMBL/GenBank/DDBJ whole genome shotgun (WGS) entry which is preliminary data.</text>
</comment>
<dbReference type="EMBL" id="BPLR01004478">
    <property type="protein sequence ID" value="GIX95173.1"/>
    <property type="molecule type" value="Genomic_DNA"/>
</dbReference>
<name>A0AAV4PDQ7_CAEEX</name>
<gene>
    <name evidence="2" type="ORF">CEXT_147591</name>
</gene>
<evidence type="ECO:0000313" key="2">
    <source>
        <dbReference type="EMBL" id="GIX95173.1"/>
    </source>
</evidence>
<sequence>MGWDFFSLTTGTVPFQPIKLYIYQIVKTATYPELIRRSDHKAWFGLPLYVPEVRQLPPSAQLQDPTVLPSTCSEFIPLCDSEDAQQQGPDCLAQHLFRIPPPLRFRGCPATGTRLSCPALVQNPSPSAIPRMPINRDPTVLPSACSESLPLCDSEDAQQQGPDCLAQRLFRIPPLCDSEDAQQQGPDCLAQHLFRIHPPLRFRGCPDTGTRLSCPALVQNPSPSAIPRMPAGDPTVLPSSCSESLPSAIPRMPSNRDPTVLPSTCSESIPPAIPRMPSYRDPTVLPSTCSESIPSAISRMPSYRDPTVLPSACSESIPLCDSEDAQIQGTRLSCPSLVQNPSPSSIPRIPSCRDPTVLPSTCSESSPLCDSEDAQMQGPDCLAHHLFRIHPPLQFRGFPATGTRLSCPALVQNPSPSAIPRMPRYRDPTVLPITCSESIPLFNSEDSQLQGPDCLAQRLFRIHPPLRFRGCPDTGTRLCCPSLVQNPSPSSIPRIPSYRDPTVLPSTCSESIPSSIPRIPSYRDPTVLPSTCSESSPLCNFEDAQHLPLRPASSAESVRQAGELTGER</sequence>